<dbReference type="AlphaFoldDB" id="X1EW27"/>
<organism evidence="1">
    <name type="scientific">marine sediment metagenome</name>
    <dbReference type="NCBI Taxonomy" id="412755"/>
    <lineage>
        <taxon>unclassified sequences</taxon>
        <taxon>metagenomes</taxon>
        <taxon>ecological metagenomes</taxon>
    </lineage>
</organism>
<name>X1EW27_9ZZZZ</name>
<proteinExistence type="predicted"/>
<evidence type="ECO:0000313" key="1">
    <source>
        <dbReference type="EMBL" id="GAH37576.1"/>
    </source>
</evidence>
<comment type="caution">
    <text evidence="1">The sequence shown here is derived from an EMBL/GenBank/DDBJ whole genome shotgun (WGS) entry which is preliminary data.</text>
</comment>
<gene>
    <name evidence="1" type="ORF">S03H2_20502</name>
</gene>
<reference evidence="1" key="1">
    <citation type="journal article" date="2014" name="Front. Microbiol.">
        <title>High frequency of phylogenetically diverse reductive dehalogenase-homologous genes in deep subseafloor sedimentary metagenomes.</title>
        <authorList>
            <person name="Kawai M."/>
            <person name="Futagami T."/>
            <person name="Toyoda A."/>
            <person name="Takaki Y."/>
            <person name="Nishi S."/>
            <person name="Hori S."/>
            <person name="Arai W."/>
            <person name="Tsubouchi T."/>
            <person name="Morono Y."/>
            <person name="Uchiyama I."/>
            <person name="Ito T."/>
            <person name="Fujiyama A."/>
            <person name="Inagaki F."/>
            <person name="Takami H."/>
        </authorList>
    </citation>
    <scope>NUCLEOTIDE SEQUENCE</scope>
    <source>
        <strain evidence="1">Expedition CK06-06</strain>
    </source>
</reference>
<protein>
    <submittedName>
        <fullName evidence="1">Uncharacterized protein</fullName>
    </submittedName>
</protein>
<dbReference type="EMBL" id="BARU01010809">
    <property type="protein sequence ID" value="GAH37576.1"/>
    <property type="molecule type" value="Genomic_DNA"/>
</dbReference>
<sequence>MEREYVRESERTVENVVNAYLNKGQSIKWVGGMLEFCCSSEVLRKNHEMREKEVLRIIEKHGKDRKEELKNEMRRRGLIYRS</sequence>
<accession>X1EW27</accession>